<evidence type="ECO:0000256" key="4">
    <source>
        <dbReference type="ARBA" id="ARBA00015100"/>
    </source>
</evidence>
<dbReference type="GO" id="GO:0016114">
    <property type="term" value="P:terpenoid biosynthetic process"/>
    <property type="evidence" value="ECO:0007669"/>
    <property type="project" value="UniProtKB-ARBA"/>
</dbReference>
<dbReference type="Pfam" id="PF00348">
    <property type="entry name" value="polyprenyl_synt"/>
    <property type="match status" value="1"/>
</dbReference>
<comment type="catalytic activity">
    <reaction evidence="11">
        <text>isopentenyl diphosphate + (2E)-geranyl diphosphate = (2E,6E)-farnesyl diphosphate + diphosphate</text>
        <dbReference type="Rhea" id="RHEA:19361"/>
        <dbReference type="ChEBI" id="CHEBI:33019"/>
        <dbReference type="ChEBI" id="CHEBI:58057"/>
        <dbReference type="ChEBI" id="CHEBI:128769"/>
        <dbReference type="ChEBI" id="CHEBI:175763"/>
        <dbReference type="EC" id="2.5.1.10"/>
    </reaction>
</comment>
<dbReference type="CDD" id="cd00685">
    <property type="entry name" value="Trans_IPPS_HT"/>
    <property type="match status" value="1"/>
</dbReference>
<dbReference type="InterPro" id="IPR008949">
    <property type="entry name" value="Isoprenoid_synthase_dom_sf"/>
</dbReference>
<dbReference type="SFLD" id="SFLDS00005">
    <property type="entry name" value="Isoprenoid_Synthase_Type_I"/>
    <property type="match status" value="1"/>
</dbReference>
<dbReference type="InterPro" id="IPR000092">
    <property type="entry name" value="Polyprenyl_synt"/>
</dbReference>
<evidence type="ECO:0000256" key="7">
    <source>
        <dbReference type="ARBA" id="ARBA00022842"/>
    </source>
</evidence>
<dbReference type="AlphaFoldDB" id="A0A1H0APY5"/>
<accession>A0A1H0APY5</accession>
<evidence type="ECO:0000256" key="11">
    <source>
        <dbReference type="ARBA" id="ARBA00049399"/>
    </source>
</evidence>
<evidence type="ECO:0000256" key="9">
    <source>
        <dbReference type="ARBA" id="ARBA00032380"/>
    </source>
</evidence>
<organism evidence="13 14">
    <name type="scientific">Acetanaerobacterium elongatum</name>
    <dbReference type="NCBI Taxonomy" id="258515"/>
    <lineage>
        <taxon>Bacteria</taxon>
        <taxon>Bacillati</taxon>
        <taxon>Bacillota</taxon>
        <taxon>Clostridia</taxon>
        <taxon>Eubacteriales</taxon>
        <taxon>Oscillospiraceae</taxon>
        <taxon>Acetanaerobacterium</taxon>
    </lineage>
</organism>
<proteinExistence type="inferred from homology"/>
<dbReference type="GO" id="GO:0046872">
    <property type="term" value="F:metal ion binding"/>
    <property type="evidence" value="ECO:0007669"/>
    <property type="project" value="UniProtKB-KW"/>
</dbReference>
<dbReference type="GO" id="GO:0004337">
    <property type="term" value="F:(2E,6E)-farnesyl diphosphate synthase activity"/>
    <property type="evidence" value="ECO:0007669"/>
    <property type="project" value="UniProtKB-EC"/>
</dbReference>
<dbReference type="SUPFAM" id="SSF48576">
    <property type="entry name" value="Terpenoid synthases"/>
    <property type="match status" value="1"/>
</dbReference>
<dbReference type="InterPro" id="IPR033749">
    <property type="entry name" value="Polyprenyl_synt_CS"/>
</dbReference>
<dbReference type="Proteomes" id="UP000199182">
    <property type="component" value="Unassembled WGS sequence"/>
</dbReference>
<reference evidence="13 14" key="1">
    <citation type="submission" date="2016-10" db="EMBL/GenBank/DDBJ databases">
        <authorList>
            <person name="de Groot N.N."/>
        </authorList>
    </citation>
    <scope>NUCLEOTIDE SEQUENCE [LARGE SCALE GENOMIC DNA]</scope>
    <source>
        <strain evidence="13 14">CGMCC 1.5012</strain>
    </source>
</reference>
<dbReference type="InterPro" id="IPR053378">
    <property type="entry name" value="Prenyl_diphosphate_synthase"/>
</dbReference>
<evidence type="ECO:0000256" key="3">
    <source>
        <dbReference type="ARBA" id="ARBA00012439"/>
    </source>
</evidence>
<keyword evidence="8" id="KW-0414">Isoprene biosynthesis</keyword>
<keyword evidence="14" id="KW-1185">Reference proteome</keyword>
<gene>
    <name evidence="13" type="ORF">SAMN05192585_1177</name>
</gene>
<dbReference type="Gene3D" id="1.10.600.10">
    <property type="entry name" value="Farnesyl Diphosphate Synthase"/>
    <property type="match status" value="1"/>
</dbReference>
<dbReference type="EMBL" id="FNID01000017">
    <property type="protein sequence ID" value="SDN35602.1"/>
    <property type="molecule type" value="Genomic_DNA"/>
</dbReference>
<dbReference type="PANTHER" id="PTHR43281:SF1">
    <property type="entry name" value="FARNESYL DIPHOSPHATE SYNTHASE"/>
    <property type="match status" value="1"/>
</dbReference>
<comment type="similarity">
    <text evidence="2 12">Belongs to the FPP/GGPP synthase family.</text>
</comment>
<evidence type="ECO:0000256" key="5">
    <source>
        <dbReference type="ARBA" id="ARBA00022679"/>
    </source>
</evidence>
<evidence type="ECO:0000256" key="12">
    <source>
        <dbReference type="RuleBase" id="RU004466"/>
    </source>
</evidence>
<evidence type="ECO:0000256" key="1">
    <source>
        <dbReference type="ARBA" id="ARBA00001946"/>
    </source>
</evidence>
<evidence type="ECO:0000256" key="2">
    <source>
        <dbReference type="ARBA" id="ARBA00006706"/>
    </source>
</evidence>
<comment type="cofactor">
    <cofactor evidence="1">
        <name>Mg(2+)</name>
        <dbReference type="ChEBI" id="CHEBI:18420"/>
    </cofactor>
</comment>
<sequence length="307" mass="33570">MYPANKYYVKGFVMSSYSERLNEYISMVNNELDRLLPEQRIPQQVVIDAMRYSLLSGGKRIRAVLVLEFCRMCGGDVAAALPIACAVEMLHCYSLIHDDLPCMDDDDLRRGRPSCHIAFGEANALLAGDGLLTLAFETILSSRNLAPEQIVKAAGVLSKAAGYQGMVGGQTVDLQNEGKPISGETLEYIHALKTGALIRAAVQMGCITAKADEGLCSGADEYAEKIGLSFQIIDDILDIVGFAQEMGKPVGSDRNNDKTTFATLYGVDKARQIVKTLNDEAKALLKRFPKANEFIYEFTDSLTSRTC</sequence>
<keyword evidence="6" id="KW-0479">Metal-binding</keyword>
<dbReference type="PROSITE" id="PS00723">
    <property type="entry name" value="POLYPRENYL_SYNTHASE_1"/>
    <property type="match status" value="1"/>
</dbReference>
<dbReference type="NCBIfam" id="NF045485">
    <property type="entry name" value="FPPsyn"/>
    <property type="match status" value="1"/>
</dbReference>
<dbReference type="SFLD" id="SFLDG01017">
    <property type="entry name" value="Polyprenyl_Transferase_Like"/>
    <property type="match status" value="1"/>
</dbReference>
<dbReference type="PROSITE" id="PS00444">
    <property type="entry name" value="POLYPRENYL_SYNTHASE_2"/>
    <property type="match status" value="1"/>
</dbReference>
<dbReference type="FunFam" id="1.10.600.10:FF:000001">
    <property type="entry name" value="Geranylgeranyl diphosphate synthase"/>
    <property type="match status" value="1"/>
</dbReference>
<evidence type="ECO:0000256" key="10">
    <source>
        <dbReference type="ARBA" id="ARBA00032873"/>
    </source>
</evidence>
<keyword evidence="7" id="KW-0460">Magnesium</keyword>
<evidence type="ECO:0000313" key="14">
    <source>
        <dbReference type="Proteomes" id="UP000199182"/>
    </source>
</evidence>
<evidence type="ECO:0000256" key="6">
    <source>
        <dbReference type="ARBA" id="ARBA00022723"/>
    </source>
</evidence>
<evidence type="ECO:0000256" key="8">
    <source>
        <dbReference type="ARBA" id="ARBA00023229"/>
    </source>
</evidence>
<protein>
    <recommendedName>
        <fullName evidence="4">Farnesyl diphosphate synthase</fullName>
        <ecNumber evidence="3">2.5.1.10</ecNumber>
    </recommendedName>
    <alternativeName>
        <fullName evidence="10">(2E,6E)-farnesyl diphosphate synthase</fullName>
    </alternativeName>
    <alternativeName>
        <fullName evidence="9">Geranyltranstransferase</fullName>
    </alternativeName>
</protein>
<dbReference type="STRING" id="258515.SAMN05192585_1177"/>
<name>A0A1H0APY5_9FIRM</name>
<dbReference type="PANTHER" id="PTHR43281">
    <property type="entry name" value="FARNESYL DIPHOSPHATE SYNTHASE"/>
    <property type="match status" value="1"/>
</dbReference>
<dbReference type="GO" id="GO:0005737">
    <property type="term" value="C:cytoplasm"/>
    <property type="evidence" value="ECO:0007669"/>
    <property type="project" value="UniProtKB-ARBA"/>
</dbReference>
<dbReference type="EC" id="2.5.1.10" evidence="3"/>
<evidence type="ECO:0000313" key="13">
    <source>
        <dbReference type="EMBL" id="SDN35602.1"/>
    </source>
</evidence>
<keyword evidence="5 12" id="KW-0808">Transferase</keyword>